<proteinExistence type="predicted"/>
<accession>A0A9D5Q7V8</accession>
<protein>
    <recommendedName>
        <fullName evidence="3">Flavodoxin-like domain-containing protein</fullName>
    </recommendedName>
</protein>
<dbReference type="EMBL" id="WJJP01000718">
    <property type="protein sequence ID" value="MBD3327284.1"/>
    <property type="molecule type" value="Genomic_DNA"/>
</dbReference>
<sequence length="135" mass="15078">MKIAILYSPQHRKLETTAKALGQALEQQGHRVDYIQLGQSSRPPSVRTYDFLYVGSVMEGTFGGKVPPQLADALRQFRGFQNSKSATFTLKRLFGNTKGMKRLMALLESLGSQVMDFQVVSKKGDVDALAKRLRE</sequence>
<organism evidence="1 2">
    <name type="scientific">candidate division KSB3 bacterium</name>
    <dbReference type="NCBI Taxonomy" id="2044937"/>
    <lineage>
        <taxon>Bacteria</taxon>
        <taxon>candidate division KSB3</taxon>
    </lineage>
</organism>
<reference evidence="1" key="1">
    <citation type="submission" date="2019-11" db="EMBL/GenBank/DDBJ databases">
        <title>Microbial mats filling the niche in hypersaline microbial mats.</title>
        <authorList>
            <person name="Wong H.L."/>
            <person name="Macleod F.I."/>
            <person name="White R.A. III"/>
            <person name="Burns B.P."/>
        </authorList>
    </citation>
    <scope>NUCLEOTIDE SEQUENCE</scope>
    <source>
        <strain evidence="1">Rbin_158</strain>
    </source>
</reference>
<dbReference type="Gene3D" id="3.40.50.360">
    <property type="match status" value="1"/>
</dbReference>
<name>A0A9D5Q7V8_9BACT</name>
<dbReference type="SUPFAM" id="SSF52218">
    <property type="entry name" value="Flavoproteins"/>
    <property type="match status" value="1"/>
</dbReference>
<dbReference type="InterPro" id="IPR029039">
    <property type="entry name" value="Flavoprotein-like_sf"/>
</dbReference>
<evidence type="ECO:0000313" key="2">
    <source>
        <dbReference type="Proteomes" id="UP000649604"/>
    </source>
</evidence>
<dbReference type="AlphaFoldDB" id="A0A9D5Q7V8"/>
<dbReference type="Proteomes" id="UP000649604">
    <property type="component" value="Unassembled WGS sequence"/>
</dbReference>
<gene>
    <name evidence="1" type="ORF">GF339_22045</name>
</gene>
<comment type="caution">
    <text evidence="1">The sequence shown here is derived from an EMBL/GenBank/DDBJ whole genome shotgun (WGS) entry which is preliminary data.</text>
</comment>
<evidence type="ECO:0008006" key="3">
    <source>
        <dbReference type="Google" id="ProtNLM"/>
    </source>
</evidence>
<evidence type="ECO:0000313" key="1">
    <source>
        <dbReference type="EMBL" id="MBD3327284.1"/>
    </source>
</evidence>